<dbReference type="VEuPathDB" id="VectorBase:CQUJHB001162"/>
<evidence type="ECO:0000256" key="1">
    <source>
        <dbReference type="SAM" id="MobiDB-lite"/>
    </source>
</evidence>
<dbReference type="EnsemblMetazoa" id="CPIJ013373-RA">
    <property type="protein sequence ID" value="CPIJ013373-PA"/>
    <property type="gene ID" value="CPIJ013373"/>
</dbReference>
<dbReference type="EMBL" id="DS232289">
    <property type="protein sequence ID" value="EDS39199.1"/>
    <property type="molecule type" value="Genomic_DNA"/>
</dbReference>
<feature type="compositionally biased region" description="Acidic residues" evidence="1">
    <location>
        <begin position="216"/>
        <end position="226"/>
    </location>
</feature>
<dbReference type="KEGG" id="cqu:CpipJ_CPIJ013373"/>
<dbReference type="Proteomes" id="UP000002320">
    <property type="component" value="Unassembled WGS sequence"/>
</dbReference>
<evidence type="ECO:0000313" key="2">
    <source>
        <dbReference type="EMBL" id="EDS39199.1"/>
    </source>
</evidence>
<reference evidence="3" key="2">
    <citation type="submission" date="2021-02" db="UniProtKB">
        <authorList>
            <consortium name="EnsemblMetazoa"/>
        </authorList>
    </citation>
    <scope>IDENTIFICATION</scope>
    <source>
        <strain evidence="3">JHB</strain>
    </source>
</reference>
<protein>
    <submittedName>
        <fullName evidence="2 3">Uncharacterized protein</fullName>
    </submittedName>
</protein>
<proteinExistence type="predicted"/>
<keyword evidence="4" id="KW-1185">Reference proteome</keyword>
<feature type="compositionally biased region" description="Basic and acidic residues" evidence="1">
    <location>
        <begin position="101"/>
        <end position="112"/>
    </location>
</feature>
<gene>
    <name evidence="3" type="primary">6046686</name>
    <name evidence="2" type="ORF">CpipJ_CPIJ013373</name>
</gene>
<reference evidence="2" key="1">
    <citation type="submission" date="2007-03" db="EMBL/GenBank/DDBJ databases">
        <title>Annotation of Culex pipiens quinquefasciatus.</title>
        <authorList>
            <consortium name="The Broad Institute Genome Sequencing Platform"/>
            <person name="Atkinson P.W."/>
            <person name="Hemingway J."/>
            <person name="Christensen B.M."/>
            <person name="Higgs S."/>
            <person name="Kodira C."/>
            <person name="Hannick L."/>
            <person name="Megy K."/>
            <person name="O'Leary S."/>
            <person name="Pearson M."/>
            <person name="Haas B.J."/>
            <person name="Mauceli E."/>
            <person name="Wortman J.R."/>
            <person name="Lee N.H."/>
            <person name="Guigo R."/>
            <person name="Stanke M."/>
            <person name="Alvarado L."/>
            <person name="Amedeo P."/>
            <person name="Antoine C.H."/>
            <person name="Arensburger P."/>
            <person name="Bidwell S.L."/>
            <person name="Crawford M."/>
            <person name="Camaro F."/>
            <person name="Devon K."/>
            <person name="Engels R."/>
            <person name="Hammond M."/>
            <person name="Howarth C."/>
            <person name="Koehrsen M."/>
            <person name="Lawson D."/>
            <person name="Montgomery P."/>
            <person name="Nene V."/>
            <person name="Nusbaum C."/>
            <person name="Puiu D."/>
            <person name="Romero-Severson J."/>
            <person name="Severson D.W."/>
            <person name="Shumway M."/>
            <person name="Sisk P."/>
            <person name="Stolte C."/>
            <person name="Zeng Q."/>
            <person name="Eisenstadt E."/>
            <person name="Fraser-Liggett C."/>
            <person name="Strausberg R."/>
            <person name="Galagan J."/>
            <person name="Birren B."/>
            <person name="Collins F.H."/>
        </authorList>
    </citation>
    <scope>NUCLEOTIDE SEQUENCE [LARGE SCALE GENOMIC DNA]</scope>
    <source>
        <strain evidence="2">JHB</strain>
    </source>
</reference>
<dbReference type="eggNOG" id="ENOG502TFNY">
    <property type="taxonomic scope" value="Eukaryota"/>
</dbReference>
<dbReference type="HOGENOM" id="CLU_980907_0_0_1"/>
<sequence length="284" mass="31123">MGHKQESLFRKKSSTIRRAQYCQLITTLSVESISCCGSEAGCCSDVPGVDQKFGATIMSSHHCVTSGGVAAFHLPKSKSSSRERLRAGGDSGVPSEDDDDPKGAEGDHDHFHLRAGSSSSGDFRSKSSLRNDRYKCFGLLEWNILNSIQLQNSRRNDSANSSGQTSDSSTASSKIEDIADKIEEIGKLDTNIHSLMYKSVEVHKDVVVSRAVESESQSEPESESESESPTNRLIADTRKLCHLRRGGRLSTNRMPGVIVDKTTRQHNMLKIEGKKQENILHDLG</sequence>
<organism>
    <name type="scientific">Culex quinquefasciatus</name>
    <name type="common">Southern house mosquito</name>
    <name type="synonym">Culex pungens</name>
    <dbReference type="NCBI Taxonomy" id="7176"/>
    <lineage>
        <taxon>Eukaryota</taxon>
        <taxon>Metazoa</taxon>
        <taxon>Ecdysozoa</taxon>
        <taxon>Arthropoda</taxon>
        <taxon>Hexapoda</taxon>
        <taxon>Insecta</taxon>
        <taxon>Pterygota</taxon>
        <taxon>Neoptera</taxon>
        <taxon>Endopterygota</taxon>
        <taxon>Diptera</taxon>
        <taxon>Nematocera</taxon>
        <taxon>Culicoidea</taxon>
        <taxon>Culicidae</taxon>
        <taxon>Culicinae</taxon>
        <taxon>Culicini</taxon>
        <taxon>Culex</taxon>
        <taxon>Culex</taxon>
    </lineage>
</organism>
<feature type="region of interest" description="Disordered" evidence="1">
    <location>
        <begin position="75"/>
        <end position="127"/>
    </location>
</feature>
<evidence type="ECO:0000313" key="4">
    <source>
        <dbReference type="Proteomes" id="UP000002320"/>
    </source>
</evidence>
<name>B0X2H6_CULQU</name>
<feature type="region of interest" description="Disordered" evidence="1">
    <location>
        <begin position="211"/>
        <end position="236"/>
    </location>
</feature>
<feature type="compositionally biased region" description="Low complexity" evidence="1">
    <location>
        <begin position="158"/>
        <end position="173"/>
    </location>
</feature>
<dbReference type="InParanoid" id="B0X2H6"/>
<accession>B0X2H6</accession>
<evidence type="ECO:0000313" key="3">
    <source>
        <dbReference type="EnsemblMetazoa" id="CPIJ013373-PA"/>
    </source>
</evidence>
<feature type="region of interest" description="Disordered" evidence="1">
    <location>
        <begin position="154"/>
        <end position="174"/>
    </location>
</feature>
<dbReference type="VEuPathDB" id="VectorBase:CPIJ013373"/>
<dbReference type="AlphaFoldDB" id="B0X2H6"/>